<gene>
    <name evidence="5" type="ORF">JM658_08945</name>
</gene>
<organism evidence="5 6">
    <name type="scientific">Joostella atrarenae</name>
    <dbReference type="NCBI Taxonomy" id="679257"/>
    <lineage>
        <taxon>Bacteria</taxon>
        <taxon>Pseudomonadati</taxon>
        <taxon>Bacteroidota</taxon>
        <taxon>Flavobacteriia</taxon>
        <taxon>Flavobacteriales</taxon>
        <taxon>Flavobacteriaceae</taxon>
        <taxon>Joostella</taxon>
    </lineage>
</organism>
<dbReference type="Proteomes" id="UP000829517">
    <property type="component" value="Unassembled WGS sequence"/>
</dbReference>
<name>A0ABS9J3E9_9FLAO</name>
<sequence>MKLLINLLLLLTFTGLSAQSLVYTPKNPNFGGQTFNYQWLLSSAQAQNSFTDPNATDYEQGSSLDSFKESLNSQLLSQITRNLFSEQFGDGALEEGSYALEGLAVDIYPSEDGLVIDILDTDTGEQTQVVIPNQ</sequence>
<dbReference type="RefSeq" id="WP_236958918.1">
    <property type="nucleotide sequence ID" value="NZ_JAETXX010000004.1"/>
</dbReference>
<evidence type="ECO:0000256" key="4">
    <source>
        <dbReference type="SAM" id="SignalP"/>
    </source>
</evidence>
<protein>
    <recommendedName>
        <fullName evidence="2">Curli production assembly/transport component CsgF</fullName>
    </recommendedName>
</protein>
<dbReference type="Pfam" id="PF10614">
    <property type="entry name" value="CsgF"/>
    <property type="match status" value="1"/>
</dbReference>
<keyword evidence="3 4" id="KW-0732">Signal</keyword>
<comment type="function">
    <text evidence="1">May be involved in the biogenesis of curli organelles.</text>
</comment>
<feature type="chain" id="PRO_5045601540" description="Curli production assembly/transport component CsgF" evidence="4">
    <location>
        <begin position="19"/>
        <end position="134"/>
    </location>
</feature>
<keyword evidence="6" id="KW-1185">Reference proteome</keyword>
<reference evidence="5 6" key="1">
    <citation type="submission" date="2021-01" db="EMBL/GenBank/DDBJ databases">
        <title>Genome sequencing of Joostella atrarenae M1-2 (= KCTC 23194).</title>
        <authorList>
            <person name="Zakaria M.R."/>
            <person name="Lam M.Q."/>
            <person name="Chong C.S."/>
        </authorList>
    </citation>
    <scope>NUCLEOTIDE SEQUENCE [LARGE SCALE GENOMIC DNA]</scope>
    <source>
        <strain evidence="5 6">M1-2</strain>
    </source>
</reference>
<evidence type="ECO:0000256" key="1">
    <source>
        <dbReference type="ARBA" id="ARBA00003989"/>
    </source>
</evidence>
<dbReference type="InterPro" id="IPR018893">
    <property type="entry name" value="T8SS_CsgF"/>
</dbReference>
<evidence type="ECO:0000256" key="3">
    <source>
        <dbReference type="ARBA" id="ARBA00022729"/>
    </source>
</evidence>
<feature type="signal peptide" evidence="4">
    <location>
        <begin position="1"/>
        <end position="18"/>
    </location>
</feature>
<proteinExistence type="predicted"/>
<comment type="caution">
    <text evidence="5">The sequence shown here is derived from an EMBL/GenBank/DDBJ whole genome shotgun (WGS) entry which is preliminary data.</text>
</comment>
<dbReference type="EMBL" id="JAETXX010000004">
    <property type="protein sequence ID" value="MCF8714952.1"/>
    <property type="molecule type" value="Genomic_DNA"/>
</dbReference>
<accession>A0ABS9J3E9</accession>
<evidence type="ECO:0000313" key="5">
    <source>
        <dbReference type="EMBL" id="MCF8714952.1"/>
    </source>
</evidence>
<evidence type="ECO:0000256" key="2">
    <source>
        <dbReference type="ARBA" id="ARBA00014031"/>
    </source>
</evidence>
<evidence type="ECO:0000313" key="6">
    <source>
        <dbReference type="Proteomes" id="UP000829517"/>
    </source>
</evidence>